<evidence type="ECO:0000313" key="1">
    <source>
        <dbReference type="EMBL" id="CAG8569034.1"/>
    </source>
</evidence>
<dbReference type="EMBL" id="CAJVPM010009987">
    <property type="protein sequence ID" value="CAG8569034.1"/>
    <property type="molecule type" value="Genomic_DNA"/>
</dbReference>
<name>A0ACA9M5U0_9GLOM</name>
<accession>A0ACA9M5U0</accession>
<sequence length="410" mass="46872">MVQDKADFGILVATCRRDPNKIRKNGTVLAKVPEFYKVQLDNGIEILATVAARFRVPRTKGKGTMKPRIYETDKVVVEIPLAQTKIERGTIVGFSKISFTIKGETFTIDKEHPATQEEREAAEERITECLTQKDCTFCSQKVKREELAGFEHDYNNSDGIEAPIFNEHSYGSLKDYLSIEGLIGNEENENCLALPNYPKSGKEKDPLLMNLTSSKLLNLKRKNNGKNQGIEEEMKETLTKKNCYFCKEKVNEANLAGFEHEKDQILILGNPICLTCWNKKARTNKEKLKDYSIEEAKSLNMNSFTKQKTNSGRLTSKSKKTSQNKQEISNESLENQSPPTKKKRSYEKPCQLLGSINSVQRKEVTRKGQNHGRTYFEINVKDKIENIEIQPNKEINVIYVFQDTIRKEKI</sequence>
<organism evidence="1 2">
    <name type="scientific">Scutellospora calospora</name>
    <dbReference type="NCBI Taxonomy" id="85575"/>
    <lineage>
        <taxon>Eukaryota</taxon>
        <taxon>Fungi</taxon>
        <taxon>Fungi incertae sedis</taxon>
        <taxon>Mucoromycota</taxon>
        <taxon>Glomeromycotina</taxon>
        <taxon>Glomeromycetes</taxon>
        <taxon>Diversisporales</taxon>
        <taxon>Gigasporaceae</taxon>
        <taxon>Scutellospora</taxon>
    </lineage>
</organism>
<gene>
    <name evidence="1" type="ORF">SCALOS_LOCUS5783</name>
</gene>
<comment type="caution">
    <text evidence="1">The sequence shown here is derived from an EMBL/GenBank/DDBJ whole genome shotgun (WGS) entry which is preliminary data.</text>
</comment>
<reference evidence="1" key="1">
    <citation type="submission" date="2021-06" db="EMBL/GenBank/DDBJ databases">
        <authorList>
            <person name="Kallberg Y."/>
            <person name="Tangrot J."/>
            <person name="Rosling A."/>
        </authorList>
    </citation>
    <scope>NUCLEOTIDE SEQUENCE</scope>
    <source>
        <strain evidence="1">AU212A</strain>
    </source>
</reference>
<protein>
    <submittedName>
        <fullName evidence="1">6969_t:CDS:1</fullName>
    </submittedName>
</protein>
<evidence type="ECO:0000313" key="2">
    <source>
        <dbReference type="Proteomes" id="UP000789860"/>
    </source>
</evidence>
<keyword evidence="2" id="KW-1185">Reference proteome</keyword>
<proteinExistence type="predicted"/>
<dbReference type="Proteomes" id="UP000789860">
    <property type="component" value="Unassembled WGS sequence"/>
</dbReference>